<evidence type="ECO:0000313" key="2">
    <source>
        <dbReference type="EMBL" id="KAL3085474.1"/>
    </source>
</evidence>
<keyword evidence="3" id="KW-1185">Reference proteome</keyword>
<dbReference type="EMBL" id="JBICBT010001058">
    <property type="protein sequence ID" value="KAL3085473.1"/>
    <property type="molecule type" value="Genomic_DNA"/>
</dbReference>
<dbReference type="AlphaFoldDB" id="A0ABD2J035"/>
<comment type="caution">
    <text evidence="2">The sequence shown here is derived from an EMBL/GenBank/DDBJ whole genome shotgun (WGS) entry which is preliminary data.</text>
</comment>
<gene>
    <name evidence="1" type="ORF">niasHT_037872</name>
    <name evidence="2" type="ORF">niasHT_037873</name>
</gene>
<sequence>MLIMLHFRPPLPSNSSRTTATTVPMKRWLFTSVQLHKTMTTAGNGKQRMMLRDMDPEEWRRLRQEEQKEDEARHVRALAIISEGASDAYGEDHFILKHEHGAFFEVLMFTLFDCCCGGEMKHRMKIAVVDVEKMTEK</sequence>
<dbReference type="EMBL" id="JBICBT010001058">
    <property type="protein sequence ID" value="KAL3085474.1"/>
    <property type="molecule type" value="Genomic_DNA"/>
</dbReference>
<name>A0ABD2J035_9BILA</name>
<protein>
    <submittedName>
        <fullName evidence="2">Uncharacterized protein</fullName>
    </submittedName>
</protein>
<accession>A0ABD2J035</accession>
<dbReference type="Proteomes" id="UP001620626">
    <property type="component" value="Unassembled WGS sequence"/>
</dbReference>
<reference evidence="2 3" key="1">
    <citation type="submission" date="2024-10" db="EMBL/GenBank/DDBJ databases">
        <authorList>
            <person name="Kim D."/>
        </authorList>
    </citation>
    <scope>NUCLEOTIDE SEQUENCE [LARGE SCALE GENOMIC DNA]</scope>
    <source>
        <strain evidence="2">BH-2024</strain>
    </source>
</reference>
<evidence type="ECO:0000313" key="1">
    <source>
        <dbReference type="EMBL" id="KAL3085473.1"/>
    </source>
</evidence>
<organism evidence="2 3">
    <name type="scientific">Heterodera trifolii</name>
    <dbReference type="NCBI Taxonomy" id="157864"/>
    <lineage>
        <taxon>Eukaryota</taxon>
        <taxon>Metazoa</taxon>
        <taxon>Ecdysozoa</taxon>
        <taxon>Nematoda</taxon>
        <taxon>Chromadorea</taxon>
        <taxon>Rhabditida</taxon>
        <taxon>Tylenchina</taxon>
        <taxon>Tylenchomorpha</taxon>
        <taxon>Tylenchoidea</taxon>
        <taxon>Heteroderidae</taxon>
        <taxon>Heteroderinae</taxon>
        <taxon>Heterodera</taxon>
    </lineage>
</organism>
<proteinExistence type="predicted"/>
<evidence type="ECO:0000313" key="3">
    <source>
        <dbReference type="Proteomes" id="UP001620626"/>
    </source>
</evidence>